<evidence type="ECO:0000313" key="2">
    <source>
        <dbReference type="EMBL" id="CAF0776593.1"/>
    </source>
</evidence>
<dbReference type="EMBL" id="CAJNOJ010000073">
    <property type="protein sequence ID" value="CAF1038005.1"/>
    <property type="molecule type" value="Genomic_DNA"/>
</dbReference>
<evidence type="ECO:0000313" key="5">
    <source>
        <dbReference type="Proteomes" id="UP000663852"/>
    </source>
</evidence>
<organism evidence="3 5">
    <name type="scientific">Adineta ricciae</name>
    <name type="common">Rotifer</name>
    <dbReference type="NCBI Taxonomy" id="249248"/>
    <lineage>
        <taxon>Eukaryota</taxon>
        <taxon>Metazoa</taxon>
        <taxon>Spiralia</taxon>
        <taxon>Gnathifera</taxon>
        <taxon>Rotifera</taxon>
        <taxon>Eurotatoria</taxon>
        <taxon>Bdelloidea</taxon>
        <taxon>Adinetida</taxon>
        <taxon>Adinetidae</taxon>
        <taxon>Adineta</taxon>
    </lineage>
</organism>
<proteinExistence type="predicted"/>
<sequence length="437" mass="49286">MKMLLLVVIYWTVTSFVASASTKQRIYYGEAELVQQLLTNPSQWMYVQENVDGFYVNFIEMDDILTVDELSDFFKLFKNKSAYYESDADPHHQPLEKDKTAIDVLHRVGWNITYTSQNYGWTVERDEILGYYNLTEHVRRRPDCVQLGPWTLSGNISNNAGTGPYSNAQYRAWINQTDGVSTDGPLGFWQINFQQVREGSYSAVQFAHRLGKSAAVMLCPYGAGVPTYNSTRDFLTVGISAIQGHEDNDADPDIWIIFEYADSSIPAVPEQINDYPANSTTGMAFYALKHRDGIPKTLDLYIDEGKVGQYVFVRESNSVDMTIHSNVPVGTARNYTLQVADYSSWLDYAAQIRAFAIGNPTSAWKISYTIDGVDITSDIGNTDGFVFVRKNRLQPKTIQSINISFFRTSTIVNNMTLIIELSPHRGSAVIDSLRILC</sequence>
<dbReference type="EMBL" id="CAJNOR010000055">
    <property type="protein sequence ID" value="CAF0776593.1"/>
    <property type="molecule type" value="Genomic_DNA"/>
</dbReference>
<comment type="caution">
    <text evidence="3">The sequence shown here is derived from an EMBL/GenBank/DDBJ whole genome shotgun (WGS) entry which is preliminary data.</text>
</comment>
<accession>A0A814JMY9</accession>
<feature type="signal peptide" evidence="1">
    <location>
        <begin position="1"/>
        <end position="19"/>
    </location>
</feature>
<feature type="chain" id="PRO_5036224940" evidence="1">
    <location>
        <begin position="20"/>
        <end position="437"/>
    </location>
</feature>
<evidence type="ECO:0000313" key="4">
    <source>
        <dbReference type="Proteomes" id="UP000663828"/>
    </source>
</evidence>
<dbReference type="AlphaFoldDB" id="A0A814JMY9"/>
<evidence type="ECO:0000256" key="1">
    <source>
        <dbReference type="SAM" id="SignalP"/>
    </source>
</evidence>
<protein>
    <submittedName>
        <fullName evidence="3">Uncharacterized protein</fullName>
    </submittedName>
</protein>
<dbReference type="Proteomes" id="UP000663852">
    <property type="component" value="Unassembled WGS sequence"/>
</dbReference>
<keyword evidence="4" id="KW-1185">Reference proteome</keyword>
<dbReference type="OrthoDB" id="9988790at2759"/>
<keyword evidence="1" id="KW-0732">Signal</keyword>
<name>A0A814JMY9_ADIRI</name>
<evidence type="ECO:0000313" key="3">
    <source>
        <dbReference type="EMBL" id="CAF1038005.1"/>
    </source>
</evidence>
<reference evidence="3" key="1">
    <citation type="submission" date="2021-02" db="EMBL/GenBank/DDBJ databases">
        <authorList>
            <person name="Nowell W R."/>
        </authorList>
    </citation>
    <scope>NUCLEOTIDE SEQUENCE</scope>
</reference>
<gene>
    <name evidence="3" type="ORF">EDS130_LOCUS16773</name>
    <name evidence="2" type="ORF">XAT740_LOCUS1740</name>
</gene>
<dbReference type="Proteomes" id="UP000663828">
    <property type="component" value="Unassembled WGS sequence"/>
</dbReference>